<reference evidence="6 7" key="1">
    <citation type="submission" date="2017-06" db="EMBL/GenBank/DDBJ databases">
        <title>Neisseria chenwenguii sp. nov., isolated from the intestinal contents of Tibetan Plateau Pika in Yushu, Qinghai Province, China.</title>
        <authorList>
            <person name="Zhang G."/>
        </authorList>
    </citation>
    <scope>NUCLEOTIDE SEQUENCE [LARGE SCALE GENOMIC DNA]</scope>
    <source>
        <strain evidence="6 7">10023</strain>
    </source>
</reference>
<proteinExistence type="predicted"/>
<accession>A0A220RZ10</accession>
<dbReference type="InterPro" id="IPR037682">
    <property type="entry name" value="TonB_C"/>
</dbReference>
<evidence type="ECO:0000259" key="5">
    <source>
        <dbReference type="PROSITE" id="PS52015"/>
    </source>
</evidence>
<evidence type="ECO:0000256" key="2">
    <source>
        <dbReference type="ARBA" id="ARBA00022692"/>
    </source>
</evidence>
<keyword evidence="4" id="KW-0472">Membrane</keyword>
<dbReference type="KEGG" id="nei:BG910_00225"/>
<dbReference type="NCBIfam" id="TIGR01352">
    <property type="entry name" value="tonB_Cterm"/>
    <property type="match status" value="1"/>
</dbReference>
<dbReference type="GO" id="GO:0055085">
    <property type="term" value="P:transmembrane transport"/>
    <property type="evidence" value="ECO:0007669"/>
    <property type="project" value="InterPro"/>
</dbReference>
<dbReference type="SUPFAM" id="SSF74653">
    <property type="entry name" value="TolA/TonB C-terminal domain"/>
    <property type="match status" value="1"/>
</dbReference>
<keyword evidence="2" id="KW-0812">Transmembrane</keyword>
<dbReference type="EMBL" id="CP022278">
    <property type="protein sequence ID" value="ASK26378.1"/>
    <property type="molecule type" value="Genomic_DNA"/>
</dbReference>
<dbReference type="GO" id="GO:0016020">
    <property type="term" value="C:membrane"/>
    <property type="evidence" value="ECO:0007669"/>
    <property type="project" value="UniProtKB-SubCell"/>
</dbReference>
<name>A0A220RZ10_9NEIS</name>
<keyword evidence="3" id="KW-1133">Transmembrane helix</keyword>
<dbReference type="Proteomes" id="UP000198238">
    <property type="component" value="Chromosome"/>
</dbReference>
<dbReference type="RefSeq" id="WP_089035101.1">
    <property type="nucleotide sequence ID" value="NZ_CP022278.1"/>
</dbReference>
<keyword evidence="7" id="KW-1185">Reference proteome</keyword>
<evidence type="ECO:0000313" key="6">
    <source>
        <dbReference type="EMBL" id="ASK26378.1"/>
    </source>
</evidence>
<evidence type="ECO:0000256" key="1">
    <source>
        <dbReference type="ARBA" id="ARBA00004167"/>
    </source>
</evidence>
<dbReference type="Gene3D" id="3.30.1150.10">
    <property type="match status" value="1"/>
</dbReference>
<comment type="subcellular location">
    <subcellularLocation>
        <location evidence="1">Membrane</location>
        <topology evidence="1">Single-pass membrane protein</topology>
    </subcellularLocation>
</comment>
<evidence type="ECO:0000256" key="4">
    <source>
        <dbReference type="ARBA" id="ARBA00023136"/>
    </source>
</evidence>
<dbReference type="Pfam" id="PF03544">
    <property type="entry name" value="TonB_C"/>
    <property type="match status" value="1"/>
</dbReference>
<dbReference type="PROSITE" id="PS52015">
    <property type="entry name" value="TONB_CTD"/>
    <property type="match status" value="1"/>
</dbReference>
<sequence>MEKGKQEGCRTKPHYPASAIKLRQRGTVVLGILVSPESKVESVEIIKSSGYKKLDIAAVDAAKKGCFNTHGVWTKFRAPIHFNL</sequence>
<evidence type="ECO:0000313" key="7">
    <source>
        <dbReference type="Proteomes" id="UP000198238"/>
    </source>
</evidence>
<dbReference type="AlphaFoldDB" id="A0A220RZ10"/>
<gene>
    <name evidence="6" type="ORF">BG910_00225</name>
</gene>
<dbReference type="InterPro" id="IPR006260">
    <property type="entry name" value="TonB/TolA_C"/>
</dbReference>
<protein>
    <recommendedName>
        <fullName evidence="5">TonB C-terminal domain-containing protein</fullName>
    </recommendedName>
</protein>
<organism evidence="6 7">
    <name type="scientific">Neisseria chenwenguii</name>
    <dbReference type="NCBI Taxonomy" id="1853278"/>
    <lineage>
        <taxon>Bacteria</taxon>
        <taxon>Pseudomonadati</taxon>
        <taxon>Pseudomonadota</taxon>
        <taxon>Betaproteobacteria</taxon>
        <taxon>Neisseriales</taxon>
        <taxon>Neisseriaceae</taxon>
        <taxon>Neisseria</taxon>
    </lineage>
</organism>
<evidence type="ECO:0000256" key="3">
    <source>
        <dbReference type="ARBA" id="ARBA00022989"/>
    </source>
</evidence>
<feature type="domain" description="TonB C-terminal" evidence="5">
    <location>
        <begin position="1"/>
        <end position="84"/>
    </location>
</feature>